<name>A0A9Q3DNC1_9BASI</name>
<accession>A0A9Q3DNC1</accession>
<sequence>MSRSERLEKLIRISNSLNSSQPQNDQIKKDCNFKKISSFKSIANFKISTDQQIITSLNLIELIYQLNQSIQSNLNQDELVEILNDSQTKFLSSNFSAIHQDSLKISIKFLSKFVSIQNLIFNLKNILVSILIKILNLINLELNIIFKDSNDQDQSNQHVMICGSKDLKIIKKLDWKTVFYSPLSLASSPFSFQNQKPNQFHHQICQILSARLLRSSGLSGLFQSIMSDDLNPQMPPNQLQPQTVSDTLNCLSSLYHLLFHPPSHLL</sequence>
<dbReference type="EMBL" id="AVOT02019073">
    <property type="protein sequence ID" value="MBW0506419.1"/>
    <property type="molecule type" value="Genomic_DNA"/>
</dbReference>
<dbReference type="Proteomes" id="UP000765509">
    <property type="component" value="Unassembled WGS sequence"/>
</dbReference>
<proteinExistence type="predicted"/>
<protein>
    <submittedName>
        <fullName evidence="1">Uncharacterized protein</fullName>
    </submittedName>
</protein>
<comment type="caution">
    <text evidence="1">The sequence shown here is derived from an EMBL/GenBank/DDBJ whole genome shotgun (WGS) entry which is preliminary data.</text>
</comment>
<evidence type="ECO:0000313" key="1">
    <source>
        <dbReference type="EMBL" id="MBW0506419.1"/>
    </source>
</evidence>
<evidence type="ECO:0000313" key="2">
    <source>
        <dbReference type="Proteomes" id="UP000765509"/>
    </source>
</evidence>
<reference evidence="1" key="1">
    <citation type="submission" date="2021-03" db="EMBL/GenBank/DDBJ databases">
        <title>Draft genome sequence of rust myrtle Austropuccinia psidii MF-1, a brazilian biotype.</title>
        <authorList>
            <person name="Quecine M.C."/>
            <person name="Pachon D.M.R."/>
            <person name="Bonatelli M.L."/>
            <person name="Correr F.H."/>
            <person name="Franceschini L.M."/>
            <person name="Leite T.F."/>
            <person name="Margarido G.R.A."/>
            <person name="Almeida C.A."/>
            <person name="Ferrarezi J.A."/>
            <person name="Labate C.A."/>
        </authorList>
    </citation>
    <scope>NUCLEOTIDE SEQUENCE</scope>
    <source>
        <strain evidence="1">MF-1</strain>
    </source>
</reference>
<gene>
    <name evidence="1" type="ORF">O181_046134</name>
</gene>
<keyword evidence="2" id="KW-1185">Reference proteome</keyword>
<organism evidence="1 2">
    <name type="scientific">Austropuccinia psidii MF-1</name>
    <dbReference type="NCBI Taxonomy" id="1389203"/>
    <lineage>
        <taxon>Eukaryota</taxon>
        <taxon>Fungi</taxon>
        <taxon>Dikarya</taxon>
        <taxon>Basidiomycota</taxon>
        <taxon>Pucciniomycotina</taxon>
        <taxon>Pucciniomycetes</taxon>
        <taxon>Pucciniales</taxon>
        <taxon>Sphaerophragmiaceae</taxon>
        <taxon>Austropuccinia</taxon>
    </lineage>
</organism>
<dbReference type="AlphaFoldDB" id="A0A9Q3DNC1"/>